<dbReference type="OrthoDB" id="8480561at2"/>
<evidence type="ECO:0000256" key="1">
    <source>
        <dbReference type="ARBA" id="ARBA00001946"/>
    </source>
</evidence>
<dbReference type="InterPro" id="IPR020476">
    <property type="entry name" value="Nudix_hydrolase"/>
</dbReference>
<dbReference type="Gene3D" id="3.90.79.10">
    <property type="entry name" value="Nucleoside Triphosphate Pyrophosphohydrolase"/>
    <property type="match status" value="1"/>
</dbReference>
<dbReference type="EMBL" id="CP011310">
    <property type="protein sequence ID" value="AKQ42767.1"/>
    <property type="molecule type" value="Genomic_DNA"/>
</dbReference>
<evidence type="ECO:0000256" key="2">
    <source>
        <dbReference type="ARBA" id="ARBA00022801"/>
    </source>
</evidence>
<evidence type="ECO:0000313" key="6">
    <source>
        <dbReference type="Proteomes" id="UP000059113"/>
    </source>
</evidence>
<dbReference type="PROSITE" id="PS51462">
    <property type="entry name" value="NUDIX"/>
    <property type="match status" value="1"/>
</dbReference>
<reference evidence="5 6" key="1">
    <citation type="journal article" date="2015" name="Int. J. Syst. Evol. Microbiol.">
        <title>Erythrobacter atlanticus sp. nov., a bacterium from ocean sediment able to degrade polycyclic aromatic hydrocarbons.</title>
        <authorList>
            <person name="Zhuang L."/>
            <person name="Liu Y."/>
            <person name="Wang L."/>
            <person name="Wang W."/>
            <person name="Shao Z."/>
        </authorList>
    </citation>
    <scope>NUCLEOTIDE SEQUENCE [LARGE SCALE GENOMIC DNA]</scope>
    <source>
        <strain evidence="6">s21-N3</strain>
    </source>
</reference>
<dbReference type="PRINTS" id="PR00502">
    <property type="entry name" value="NUDIXFAMILY"/>
</dbReference>
<dbReference type="InterPro" id="IPR000086">
    <property type="entry name" value="NUDIX_hydrolase_dom"/>
</dbReference>
<evidence type="ECO:0000256" key="3">
    <source>
        <dbReference type="RuleBase" id="RU003476"/>
    </source>
</evidence>
<protein>
    <recommendedName>
        <fullName evidence="4">Nudix hydrolase domain-containing protein</fullName>
    </recommendedName>
</protein>
<dbReference type="Proteomes" id="UP000059113">
    <property type="component" value="Chromosome"/>
</dbReference>
<dbReference type="PATRIC" id="fig|1648404.4.peg.2715"/>
<dbReference type="RefSeq" id="WP_053106647.1">
    <property type="nucleotide sequence ID" value="NZ_CP011310.1"/>
</dbReference>
<proteinExistence type="inferred from homology"/>
<dbReference type="Pfam" id="PF00293">
    <property type="entry name" value="NUDIX"/>
    <property type="match status" value="1"/>
</dbReference>
<evidence type="ECO:0000313" key="5">
    <source>
        <dbReference type="EMBL" id="AKQ42767.1"/>
    </source>
</evidence>
<dbReference type="GO" id="GO:0016787">
    <property type="term" value="F:hydrolase activity"/>
    <property type="evidence" value="ECO:0007669"/>
    <property type="project" value="UniProtKB-KW"/>
</dbReference>
<evidence type="ECO:0000259" key="4">
    <source>
        <dbReference type="PROSITE" id="PS51462"/>
    </source>
</evidence>
<dbReference type="SUPFAM" id="SSF55811">
    <property type="entry name" value="Nudix"/>
    <property type="match status" value="1"/>
</dbReference>
<name>A0A0H4VDL3_9SPHN</name>
<organism evidence="5 6">
    <name type="scientific">Aurantiacibacter atlanticus</name>
    <dbReference type="NCBI Taxonomy" id="1648404"/>
    <lineage>
        <taxon>Bacteria</taxon>
        <taxon>Pseudomonadati</taxon>
        <taxon>Pseudomonadota</taxon>
        <taxon>Alphaproteobacteria</taxon>
        <taxon>Sphingomonadales</taxon>
        <taxon>Erythrobacteraceae</taxon>
        <taxon>Aurantiacibacter</taxon>
    </lineage>
</organism>
<dbReference type="InterPro" id="IPR015797">
    <property type="entry name" value="NUDIX_hydrolase-like_dom_sf"/>
</dbReference>
<sequence length="159" mass="17959">MFYLIPAPLHRATLRLVYALRRRLRHLTKLDLAGVAVLLTDAEDRCLLVRHTYGPQGWAIPGGGMRKGEDPANAARREIREELGCEMEDLSCRLVVKEELSRSPHTAHVYTARPIGTPRADLREIADLRWFSKAELGAAHLTRLTALRLEELGFHNSES</sequence>
<gene>
    <name evidence="5" type="ORF">CP97_13060</name>
</gene>
<keyword evidence="6" id="KW-1185">Reference proteome</keyword>
<comment type="similarity">
    <text evidence="3">Belongs to the Nudix hydrolase family.</text>
</comment>
<dbReference type="KEGG" id="ery:CP97_13060"/>
<dbReference type="PANTHER" id="PTHR43046">
    <property type="entry name" value="GDP-MANNOSE MANNOSYL HYDROLASE"/>
    <property type="match status" value="1"/>
</dbReference>
<dbReference type="STRING" id="1648404.CP97_13060"/>
<dbReference type="AlphaFoldDB" id="A0A0H4VDL3"/>
<dbReference type="InterPro" id="IPR020084">
    <property type="entry name" value="NUDIX_hydrolase_CS"/>
</dbReference>
<reference evidence="6" key="2">
    <citation type="submission" date="2015-04" db="EMBL/GenBank/DDBJ databases">
        <title>The complete genome sequence of Erythrobacter sp. s21-N3.</title>
        <authorList>
            <person name="Zhuang L."/>
            <person name="Liu Y."/>
            <person name="Shao Z."/>
        </authorList>
    </citation>
    <scope>NUCLEOTIDE SEQUENCE [LARGE SCALE GENOMIC DNA]</scope>
    <source>
        <strain evidence="6">s21-N3</strain>
    </source>
</reference>
<dbReference type="PANTHER" id="PTHR43046:SF14">
    <property type="entry name" value="MUTT_NUDIX FAMILY PROTEIN"/>
    <property type="match status" value="1"/>
</dbReference>
<dbReference type="CDD" id="cd02883">
    <property type="entry name" value="NUDIX_Hydrolase"/>
    <property type="match status" value="1"/>
</dbReference>
<comment type="cofactor">
    <cofactor evidence="1">
        <name>Mg(2+)</name>
        <dbReference type="ChEBI" id="CHEBI:18420"/>
    </cofactor>
</comment>
<keyword evidence="2 3" id="KW-0378">Hydrolase</keyword>
<feature type="domain" description="Nudix hydrolase" evidence="4">
    <location>
        <begin position="29"/>
        <end position="155"/>
    </location>
</feature>
<dbReference type="PROSITE" id="PS00893">
    <property type="entry name" value="NUDIX_BOX"/>
    <property type="match status" value="1"/>
</dbReference>
<accession>A0A0H4VDL3</accession>